<dbReference type="InterPro" id="IPR001091">
    <property type="entry name" value="RM_Methyltransferase"/>
</dbReference>
<dbReference type="GO" id="GO:0032259">
    <property type="term" value="P:methylation"/>
    <property type="evidence" value="ECO:0007669"/>
    <property type="project" value="UniProtKB-KW"/>
</dbReference>
<dbReference type="GO" id="GO:0003677">
    <property type="term" value="F:DNA binding"/>
    <property type="evidence" value="ECO:0007669"/>
    <property type="project" value="InterPro"/>
</dbReference>
<feature type="domain" description="DNA methylase N-4/N-6" evidence="4">
    <location>
        <begin position="436"/>
        <end position="510"/>
    </location>
</feature>
<evidence type="ECO:0000313" key="6">
    <source>
        <dbReference type="Proteomes" id="UP000234632"/>
    </source>
</evidence>
<organism evidence="5 6">
    <name type="scientific">Kocuria flava</name>
    <dbReference type="NCBI Taxonomy" id="446860"/>
    <lineage>
        <taxon>Bacteria</taxon>
        <taxon>Bacillati</taxon>
        <taxon>Actinomycetota</taxon>
        <taxon>Actinomycetes</taxon>
        <taxon>Micrococcales</taxon>
        <taxon>Micrococcaceae</taxon>
        <taxon>Kocuria</taxon>
    </lineage>
</organism>
<gene>
    <name evidence="5" type="ORF">AUQ48_17295</name>
</gene>
<dbReference type="Proteomes" id="UP000234632">
    <property type="component" value="Unassembled WGS sequence"/>
</dbReference>
<evidence type="ECO:0000313" key="5">
    <source>
        <dbReference type="EMBL" id="PLC10655.1"/>
    </source>
</evidence>
<proteinExistence type="inferred from homology"/>
<dbReference type="RefSeq" id="WP_101853455.1">
    <property type="nucleotide sequence ID" value="NZ_LOMZ01000005.1"/>
</dbReference>
<comment type="caution">
    <text evidence="5">The sequence shown here is derived from an EMBL/GenBank/DDBJ whole genome shotgun (WGS) entry which is preliminary data.</text>
</comment>
<dbReference type="Gene3D" id="3.40.50.150">
    <property type="entry name" value="Vaccinia Virus protein VP39"/>
    <property type="match status" value="1"/>
</dbReference>
<dbReference type="InterPro" id="IPR002941">
    <property type="entry name" value="DNA_methylase_N4/N6"/>
</dbReference>
<keyword evidence="3 5" id="KW-0808">Transferase</keyword>
<dbReference type="InterPro" id="IPR002052">
    <property type="entry name" value="DNA_methylase_N6_adenine_CS"/>
</dbReference>
<dbReference type="SUPFAM" id="SSF53335">
    <property type="entry name" value="S-adenosyl-L-methionine-dependent methyltransferases"/>
    <property type="match status" value="1"/>
</dbReference>
<dbReference type="Pfam" id="PF01555">
    <property type="entry name" value="N6_N4_Mtase"/>
    <property type="match status" value="2"/>
</dbReference>
<dbReference type="PRINTS" id="PR00508">
    <property type="entry name" value="S21N4MTFRASE"/>
</dbReference>
<feature type="domain" description="DNA methylase N-4/N-6" evidence="4">
    <location>
        <begin position="162"/>
        <end position="273"/>
    </location>
</feature>
<accession>A0A2N4SXF6</accession>
<name>A0A2N4SXF6_9MICC</name>
<evidence type="ECO:0000259" key="4">
    <source>
        <dbReference type="Pfam" id="PF01555"/>
    </source>
</evidence>
<dbReference type="EMBL" id="LOMZ01000005">
    <property type="protein sequence ID" value="PLC10655.1"/>
    <property type="molecule type" value="Genomic_DNA"/>
</dbReference>
<evidence type="ECO:0000256" key="1">
    <source>
        <dbReference type="ARBA" id="ARBA00006594"/>
    </source>
</evidence>
<dbReference type="GO" id="GO:0008170">
    <property type="term" value="F:N-methyltransferase activity"/>
    <property type="evidence" value="ECO:0007669"/>
    <property type="project" value="InterPro"/>
</dbReference>
<keyword evidence="2 5" id="KW-0489">Methyltransferase</keyword>
<sequence length="709" mass="79664">MSKLTDLLRQVERKDPQLAADLEREYRALSSRRAFGLNFERHHPESTEIPGRKVRKGEKVRILPPRGSLEIGDKTLWVVQRIERADGGRVAHLVEHGADDPDTRIVNVDDLVVVAVFRDFIYPGLVSTGKVERGGDKPFHTVINGENFHVLEALTYTHKGKIDAIYIDPPYNTGAKDWKYNNDYVEGDDLYRHSKWLAFMERRLKLIKGLLNPKNSVLIVTIDEKEYLRLGLLLEQTFPEGRITMVTSSINNAGVSRRGTFGRAAEYIFIVQFGTNEVHPLALGDEWNPVGRRSKHDLLWNPLIRTGTDTLRSDSPNQFYPVYVASTPEGPIFHSVGEAYFGSSPSEVPSPDGCCAIWPIRRDGKEGRWQVSAQNLRELIAEGSARLGRWRDADTTVYYLKRGERKKVADGVFTVTGRRPDGSVVTDASQYTATFIPTDVWRITAHDAGHHGSSIIRALLSGRKFPFPKSLYAVEDVLRFFVKDKPQAIILDFFAGSGTTAHAVMRLNHQDGGRRQCISVTNNEVGADEQKGLRKQGLRPGDPEWEQRGICNYITKPRIEAAITGRTPDGDLIKGDYKFVDEFPMSEGIEENAEFFTLTYETRTEVYHHKAFRQIAPLLWLRAGARGGCIEAEPADGWTLADAYGVLVDLDASTAFVEAVDAANGIGMAYIVTDDERRFQAVARRLPEGVEAVRLYESYLRNFQIRNGG</sequence>
<comment type="similarity">
    <text evidence="1">Belongs to the N(4)/N(6)-methyltransferase family.</text>
</comment>
<evidence type="ECO:0000256" key="2">
    <source>
        <dbReference type="ARBA" id="ARBA00022603"/>
    </source>
</evidence>
<dbReference type="AlphaFoldDB" id="A0A2N4SXF6"/>
<dbReference type="InterPro" id="IPR029063">
    <property type="entry name" value="SAM-dependent_MTases_sf"/>
</dbReference>
<evidence type="ECO:0000256" key="3">
    <source>
        <dbReference type="ARBA" id="ARBA00022679"/>
    </source>
</evidence>
<protein>
    <submittedName>
        <fullName evidence="5">DNA methyltransferase</fullName>
    </submittedName>
</protein>
<dbReference type="PROSITE" id="PS00092">
    <property type="entry name" value="N6_MTASE"/>
    <property type="match status" value="1"/>
</dbReference>
<reference evidence="5 6" key="1">
    <citation type="submission" date="2015-12" db="EMBL/GenBank/DDBJ databases">
        <authorList>
            <person name="Shamseldin A."/>
            <person name="Moawad H."/>
            <person name="Abd El-Rahim W.M."/>
            <person name="Sadowsky M.J."/>
        </authorList>
    </citation>
    <scope>NUCLEOTIDE SEQUENCE [LARGE SCALE GENOMIC DNA]</scope>
    <source>
        <strain evidence="5 6">S43</strain>
    </source>
</reference>